<comment type="caution">
    <text evidence="1">The sequence shown here is derived from an EMBL/GenBank/DDBJ whole genome shotgun (WGS) entry which is preliminary data.</text>
</comment>
<proteinExistence type="predicted"/>
<keyword evidence="2" id="KW-1185">Reference proteome</keyword>
<reference evidence="1 2" key="1">
    <citation type="submission" date="2017-08" db="EMBL/GenBank/DDBJ databases">
        <title>Harnessing the power of phylogenomics to disentangle the directionality and signatures of interkingdom host jumping in the parasitic fungal genus Tolypocladium.</title>
        <authorList>
            <person name="Quandt C.A."/>
            <person name="Patterson W."/>
            <person name="Spatafora J.W."/>
        </authorList>
    </citation>
    <scope>NUCLEOTIDE SEQUENCE [LARGE SCALE GENOMIC DNA]</scope>
    <source>
        <strain evidence="1 2">CBS 113982</strain>
    </source>
</reference>
<name>A0A2K3QEF5_9HYPO</name>
<dbReference type="EMBL" id="NRSZ01000642">
    <property type="protein sequence ID" value="PNY25924.1"/>
    <property type="molecule type" value="Genomic_DNA"/>
</dbReference>
<evidence type="ECO:0000313" key="2">
    <source>
        <dbReference type="Proteomes" id="UP000236621"/>
    </source>
</evidence>
<keyword evidence="1" id="KW-0121">Carboxypeptidase</keyword>
<feature type="non-terminal residue" evidence="1">
    <location>
        <position position="159"/>
    </location>
</feature>
<dbReference type="OrthoDB" id="408954at2759"/>
<dbReference type="GO" id="GO:0004180">
    <property type="term" value="F:carboxypeptidase activity"/>
    <property type="evidence" value="ECO:0007669"/>
    <property type="project" value="UniProtKB-KW"/>
</dbReference>
<evidence type="ECO:0000313" key="1">
    <source>
        <dbReference type="EMBL" id="PNY25924.1"/>
    </source>
</evidence>
<dbReference type="AlphaFoldDB" id="A0A2K3QEF5"/>
<dbReference type="Proteomes" id="UP000236621">
    <property type="component" value="Unassembled WGS sequence"/>
</dbReference>
<keyword evidence="1" id="KW-0378">Hydrolase</keyword>
<dbReference type="STRING" id="45235.A0A2K3QEF5"/>
<keyword evidence="1" id="KW-0645">Protease</keyword>
<protein>
    <submittedName>
        <fullName evidence="1">Carboxypeptidase</fullName>
    </submittedName>
</protein>
<sequence length="159" mass="16681">MTLNRAAVFCAKLSDGPVTAACVLQPVSYTNDVSSLGISSDSTHPAHSGLPYSIAACTMDAVANLWKQTVATHDAHAIDVVGSLAIQVVFWWLPCLFFASLDSLAPAFSARHKMQPAPKQPTAADVWRAVAVSARNQALVTAMHLGLALASSAQGRRPG</sequence>
<gene>
    <name evidence="1" type="ORF">TCAP_04138</name>
</gene>
<accession>A0A2K3QEF5</accession>
<organism evidence="1 2">
    <name type="scientific">Tolypocladium capitatum</name>
    <dbReference type="NCBI Taxonomy" id="45235"/>
    <lineage>
        <taxon>Eukaryota</taxon>
        <taxon>Fungi</taxon>
        <taxon>Dikarya</taxon>
        <taxon>Ascomycota</taxon>
        <taxon>Pezizomycotina</taxon>
        <taxon>Sordariomycetes</taxon>
        <taxon>Hypocreomycetidae</taxon>
        <taxon>Hypocreales</taxon>
        <taxon>Ophiocordycipitaceae</taxon>
        <taxon>Tolypocladium</taxon>
    </lineage>
</organism>